<feature type="region of interest" description="Disordered" evidence="1">
    <location>
        <begin position="169"/>
        <end position="216"/>
    </location>
</feature>
<accession>A0A0C3DZ67</accession>
<organism evidence="2 3">
    <name type="scientific">Scleroderma citrinum Foug A</name>
    <dbReference type="NCBI Taxonomy" id="1036808"/>
    <lineage>
        <taxon>Eukaryota</taxon>
        <taxon>Fungi</taxon>
        <taxon>Dikarya</taxon>
        <taxon>Basidiomycota</taxon>
        <taxon>Agaricomycotina</taxon>
        <taxon>Agaricomycetes</taxon>
        <taxon>Agaricomycetidae</taxon>
        <taxon>Boletales</taxon>
        <taxon>Sclerodermatineae</taxon>
        <taxon>Sclerodermataceae</taxon>
        <taxon>Scleroderma</taxon>
    </lineage>
</organism>
<evidence type="ECO:0000256" key="1">
    <source>
        <dbReference type="SAM" id="MobiDB-lite"/>
    </source>
</evidence>
<dbReference type="HOGENOM" id="CLU_950466_0_0_1"/>
<dbReference type="AlphaFoldDB" id="A0A0C3DZ67"/>
<name>A0A0C3DZ67_9AGAM</name>
<reference evidence="2 3" key="1">
    <citation type="submission" date="2014-04" db="EMBL/GenBank/DDBJ databases">
        <authorList>
            <consortium name="DOE Joint Genome Institute"/>
            <person name="Kuo A."/>
            <person name="Kohler A."/>
            <person name="Nagy L.G."/>
            <person name="Floudas D."/>
            <person name="Copeland A."/>
            <person name="Barry K.W."/>
            <person name="Cichocki N."/>
            <person name="Veneault-Fourrey C."/>
            <person name="LaButti K."/>
            <person name="Lindquist E.A."/>
            <person name="Lipzen A."/>
            <person name="Lundell T."/>
            <person name="Morin E."/>
            <person name="Murat C."/>
            <person name="Sun H."/>
            <person name="Tunlid A."/>
            <person name="Henrissat B."/>
            <person name="Grigoriev I.V."/>
            <person name="Hibbett D.S."/>
            <person name="Martin F."/>
            <person name="Nordberg H.P."/>
            <person name="Cantor M.N."/>
            <person name="Hua S.X."/>
        </authorList>
    </citation>
    <scope>NUCLEOTIDE SEQUENCE [LARGE SCALE GENOMIC DNA]</scope>
    <source>
        <strain evidence="2 3">Foug A</strain>
    </source>
</reference>
<sequence>MYYASQVKPDDSLNPLAHNICNLHGKFAQEIQDEVMCIHSKQSSSKNNMPVLEDEDQAHLELDAETCQSNIQQCGPALKDILIHLSRKTGWSFLILMDGPNPTDHQERKNKLGLNFTESYAAFNSTIVQVHMEFLDSKYDCDLDGENVLVSHKDDGIHANTCTSVHDKAGIEDANGTQNPDDSNDDEADDHRDGNEQDGIEDDGHGDGNGQDNVKDNEDRDFRMAEEAVSLCLDSVTDVAMSVANTLTCLSIATPPSVAVPVFQAVAMPSHGASPIAPSPSTISTAPALQPFM</sequence>
<dbReference type="OrthoDB" id="2677857at2759"/>
<evidence type="ECO:0000313" key="3">
    <source>
        <dbReference type="Proteomes" id="UP000053989"/>
    </source>
</evidence>
<keyword evidence="3" id="KW-1185">Reference proteome</keyword>
<proteinExistence type="predicted"/>
<dbReference type="STRING" id="1036808.A0A0C3DZ67"/>
<dbReference type="EMBL" id="KN822055">
    <property type="protein sequence ID" value="KIM61141.1"/>
    <property type="molecule type" value="Genomic_DNA"/>
</dbReference>
<gene>
    <name evidence="2" type="ORF">SCLCIDRAFT_9508</name>
</gene>
<reference evidence="3" key="2">
    <citation type="submission" date="2015-01" db="EMBL/GenBank/DDBJ databases">
        <title>Evolutionary Origins and Diversification of the Mycorrhizal Mutualists.</title>
        <authorList>
            <consortium name="DOE Joint Genome Institute"/>
            <consortium name="Mycorrhizal Genomics Consortium"/>
            <person name="Kohler A."/>
            <person name="Kuo A."/>
            <person name="Nagy L.G."/>
            <person name="Floudas D."/>
            <person name="Copeland A."/>
            <person name="Barry K.W."/>
            <person name="Cichocki N."/>
            <person name="Veneault-Fourrey C."/>
            <person name="LaButti K."/>
            <person name="Lindquist E.A."/>
            <person name="Lipzen A."/>
            <person name="Lundell T."/>
            <person name="Morin E."/>
            <person name="Murat C."/>
            <person name="Riley R."/>
            <person name="Ohm R."/>
            <person name="Sun H."/>
            <person name="Tunlid A."/>
            <person name="Henrissat B."/>
            <person name="Grigoriev I.V."/>
            <person name="Hibbett D.S."/>
            <person name="Martin F."/>
        </authorList>
    </citation>
    <scope>NUCLEOTIDE SEQUENCE [LARGE SCALE GENOMIC DNA]</scope>
    <source>
        <strain evidence="3">Foug A</strain>
    </source>
</reference>
<evidence type="ECO:0000313" key="2">
    <source>
        <dbReference type="EMBL" id="KIM61141.1"/>
    </source>
</evidence>
<dbReference type="Proteomes" id="UP000053989">
    <property type="component" value="Unassembled WGS sequence"/>
</dbReference>
<dbReference type="InParanoid" id="A0A0C3DZ67"/>
<protein>
    <submittedName>
        <fullName evidence="2">Uncharacterized protein</fullName>
    </submittedName>
</protein>